<feature type="signal peptide" evidence="2">
    <location>
        <begin position="1"/>
        <end position="29"/>
    </location>
</feature>
<accession>A0ABP7HKS6</accession>
<keyword evidence="2" id="KW-0732">Signal</keyword>
<dbReference type="RefSeq" id="WP_344935141.1">
    <property type="nucleotide sequence ID" value="NZ_BAAAZR010000001.1"/>
</dbReference>
<evidence type="ECO:0000313" key="4">
    <source>
        <dbReference type="Proteomes" id="UP001500888"/>
    </source>
</evidence>
<feature type="region of interest" description="Disordered" evidence="1">
    <location>
        <begin position="42"/>
        <end position="75"/>
    </location>
</feature>
<gene>
    <name evidence="3" type="ORF">GCM10022226_12070</name>
</gene>
<dbReference type="EMBL" id="BAAAZR010000001">
    <property type="protein sequence ID" value="GAA3794307.1"/>
    <property type="molecule type" value="Genomic_DNA"/>
</dbReference>
<evidence type="ECO:0000313" key="3">
    <source>
        <dbReference type="EMBL" id="GAA3794307.1"/>
    </source>
</evidence>
<feature type="compositionally biased region" description="Basic residues" evidence="1">
    <location>
        <begin position="64"/>
        <end position="75"/>
    </location>
</feature>
<sequence length="198" mass="22198">MINDRSLFAYIGAAVTAGALMALPLPAQADSHVGTTKNAAQAGLTFPSTPDGGGGGGGEEKAPSAKKPRKEIRKHRRIRHVVQRPRKHHEHFVRQPQPREHVKVSIQPEHGGGGGHRHHWGHHGHHHNNHFTDDLYRTRHLRKYHSHHEAREALIRDARRWFHHVPAKAHPQGVKGHDAVRVVRKEPSAHRDGGRKGQ</sequence>
<keyword evidence="4" id="KW-1185">Reference proteome</keyword>
<evidence type="ECO:0000256" key="1">
    <source>
        <dbReference type="SAM" id="MobiDB-lite"/>
    </source>
</evidence>
<organism evidence="3 4">
    <name type="scientific">Sphaerisporangium flaviroseum</name>
    <dbReference type="NCBI Taxonomy" id="509199"/>
    <lineage>
        <taxon>Bacteria</taxon>
        <taxon>Bacillati</taxon>
        <taxon>Actinomycetota</taxon>
        <taxon>Actinomycetes</taxon>
        <taxon>Streptosporangiales</taxon>
        <taxon>Streptosporangiaceae</taxon>
        <taxon>Sphaerisporangium</taxon>
    </lineage>
</organism>
<name>A0ABP7HKS6_9ACTN</name>
<comment type="caution">
    <text evidence="3">The sequence shown here is derived from an EMBL/GenBank/DDBJ whole genome shotgun (WGS) entry which is preliminary data.</text>
</comment>
<proteinExistence type="predicted"/>
<feature type="chain" id="PRO_5045078661" evidence="2">
    <location>
        <begin position="30"/>
        <end position="198"/>
    </location>
</feature>
<protein>
    <submittedName>
        <fullName evidence="3">Uncharacterized protein</fullName>
    </submittedName>
</protein>
<dbReference type="Proteomes" id="UP001500888">
    <property type="component" value="Unassembled WGS sequence"/>
</dbReference>
<evidence type="ECO:0000256" key="2">
    <source>
        <dbReference type="SAM" id="SignalP"/>
    </source>
</evidence>
<reference evidence="4" key="1">
    <citation type="journal article" date="2019" name="Int. J. Syst. Evol. Microbiol.">
        <title>The Global Catalogue of Microorganisms (GCM) 10K type strain sequencing project: providing services to taxonomists for standard genome sequencing and annotation.</title>
        <authorList>
            <consortium name="The Broad Institute Genomics Platform"/>
            <consortium name="The Broad Institute Genome Sequencing Center for Infectious Disease"/>
            <person name="Wu L."/>
            <person name="Ma J."/>
        </authorList>
    </citation>
    <scope>NUCLEOTIDE SEQUENCE [LARGE SCALE GENOMIC DNA]</scope>
    <source>
        <strain evidence="4">JCM 16908</strain>
    </source>
</reference>